<protein>
    <submittedName>
        <fullName evidence="1">Uncharacterized protein</fullName>
    </submittedName>
</protein>
<organism evidence="1 2">
    <name type="scientific">Desmospora activa DSM 45169</name>
    <dbReference type="NCBI Taxonomy" id="1121389"/>
    <lineage>
        <taxon>Bacteria</taxon>
        <taxon>Bacillati</taxon>
        <taxon>Bacillota</taxon>
        <taxon>Bacilli</taxon>
        <taxon>Bacillales</taxon>
        <taxon>Thermoactinomycetaceae</taxon>
        <taxon>Desmospora</taxon>
    </lineage>
</organism>
<sequence length="102" mass="11762">MFIPPIITSSSSDPIIFPKALADIDRLLKSMIMVFFLHLKPHGIIVPSSLLSVLLKLAHTHHKRLNHVFHLKSKQPESLIRVVISFIFNILIHAHRDSDREW</sequence>
<gene>
    <name evidence="1" type="ORF">C8J48_1071</name>
</gene>
<accession>A0A2T4Z9C2</accession>
<dbReference type="EMBL" id="PZZP01000001">
    <property type="protein sequence ID" value="PTM58488.1"/>
    <property type="molecule type" value="Genomic_DNA"/>
</dbReference>
<keyword evidence="2" id="KW-1185">Reference proteome</keyword>
<evidence type="ECO:0000313" key="1">
    <source>
        <dbReference type="EMBL" id="PTM58488.1"/>
    </source>
</evidence>
<dbReference type="AlphaFoldDB" id="A0A2T4Z9C2"/>
<name>A0A2T4Z9C2_9BACL</name>
<comment type="caution">
    <text evidence="1">The sequence shown here is derived from an EMBL/GenBank/DDBJ whole genome shotgun (WGS) entry which is preliminary data.</text>
</comment>
<evidence type="ECO:0000313" key="2">
    <source>
        <dbReference type="Proteomes" id="UP000241639"/>
    </source>
</evidence>
<reference evidence="1 2" key="1">
    <citation type="submission" date="2018-04" db="EMBL/GenBank/DDBJ databases">
        <title>Genomic Encyclopedia of Archaeal and Bacterial Type Strains, Phase II (KMG-II): from individual species to whole genera.</title>
        <authorList>
            <person name="Goeker M."/>
        </authorList>
    </citation>
    <scope>NUCLEOTIDE SEQUENCE [LARGE SCALE GENOMIC DNA]</scope>
    <source>
        <strain evidence="1 2">DSM 45169</strain>
    </source>
</reference>
<proteinExistence type="predicted"/>
<dbReference type="Proteomes" id="UP000241639">
    <property type="component" value="Unassembled WGS sequence"/>
</dbReference>